<dbReference type="RefSeq" id="WP_005931041.1">
    <property type="nucleotide sequence ID" value="NZ_CP022479.1"/>
</dbReference>
<name>C7H3V1_FAED2</name>
<dbReference type="PROSITE" id="PS51257">
    <property type="entry name" value="PROKAR_LIPOPROTEIN"/>
    <property type="match status" value="1"/>
</dbReference>
<evidence type="ECO:0000313" key="3">
    <source>
        <dbReference type="Proteomes" id="UP000004619"/>
    </source>
</evidence>
<feature type="signal peptide" evidence="1">
    <location>
        <begin position="1"/>
        <end position="26"/>
    </location>
</feature>
<evidence type="ECO:0008006" key="4">
    <source>
        <dbReference type="Google" id="ProtNLM"/>
    </source>
</evidence>
<reference evidence="2" key="1">
    <citation type="submission" date="2009-08" db="EMBL/GenBank/DDBJ databases">
        <authorList>
            <person name="Weinstock G."/>
            <person name="Sodergren E."/>
            <person name="Clifton S."/>
            <person name="Fulton L."/>
            <person name="Fulton B."/>
            <person name="Courtney L."/>
            <person name="Fronick C."/>
            <person name="Harrison M."/>
            <person name="Strong C."/>
            <person name="Farmer C."/>
            <person name="Delahaunty K."/>
            <person name="Markovic C."/>
            <person name="Hall O."/>
            <person name="Minx P."/>
            <person name="Tomlinson C."/>
            <person name="Mitreva M."/>
            <person name="Nelson J."/>
            <person name="Hou S."/>
            <person name="Wollam A."/>
            <person name="Pepin K.H."/>
            <person name="Johnson M."/>
            <person name="Bhonagiri V."/>
            <person name="Nash W.E."/>
            <person name="Warren W."/>
            <person name="Chinwalla A."/>
            <person name="Mardis E.R."/>
            <person name="Wilson R.K."/>
        </authorList>
    </citation>
    <scope>NUCLEOTIDE SEQUENCE [LARGE SCALE GENOMIC DNA]</scope>
    <source>
        <strain evidence="2">A2-165</strain>
    </source>
</reference>
<evidence type="ECO:0000256" key="1">
    <source>
        <dbReference type="SAM" id="SignalP"/>
    </source>
</evidence>
<organism evidence="2 3">
    <name type="scientific">Faecalibacterium duncaniae (strain DSM 17677 / JCM 31915 / A2-165)</name>
    <name type="common">Faecalibacterium prausnitzii</name>
    <dbReference type="NCBI Taxonomy" id="411483"/>
    <lineage>
        <taxon>Bacteria</taxon>
        <taxon>Bacillati</taxon>
        <taxon>Bacillota</taxon>
        <taxon>Clostridia</taxon>
        <taxon>Eubacteriales</taxon>
        <taxon>Oscillospiraceae</taxon>
        <taxon>Faecalibacterium</taxon>
    </lineage>
</organism>
<dbReference type="GeneID" id="90661674"/>
<evidence type="ECO:0000313" key="2">
    <source>
        <dbReference type="EMBL" id="EEU97283.1"/>
    </source>
</evidence>
<dbReference type="EMBL" id="ACOP02000022">
    <property type="protein sequence ID" value="EEU97283.1"/>
    <property type="molecule type" value="Genomic_DNA"/>
</dbReference>
<dbReference type="HOGENOM" id="CLU_1658217_0_0_9"/>
<sequence>MRINRTLGLALTAAVLAVAMTGCSNSASSTASSAASSEAASSVAASSEAAESEAAAASVVSTEDLDVNGTTYSADCYGEFTLSNGDTMKLWKVNGAYADLSALPMKGMAEEFPIEAEAEQIYVADVTSNGETTRQYLRTDKVGRNGTVSVKTFELGDAE</sequence>
<comment type="caution">
    <text evidence="2">The sequence shown here is derived from an EMBL/GenBank/DDBJ whole genome shotgun (WGS) entry which is preliminary data.</text>
</comment>
<dbReference type="AlphaFoldDB" id="C7H3V1"/>
<protein>
    <recommendedName>
        <fullName evidence="4">Lipoprotein</fullName>
    </recommendedName>
</protein>
<feature type="chain" id="PRO_5038718210" description="Lipoprotein" evidence="1">
    <location>
        <begin position="27"/>
        <end position="159"/>
    </location>
</feature>
<keyword evidence="3" id="KW-1185">Reference proteome</keyword>
<proteinExistence type="predicted"/>
<keyword evidence="1" id="KW-0732">Signal</keyword>
<dbReference type="PATRIC" id="fig|411483.3.peg.578"/>
<gene>
    <name evidence="2" type="ORF">FAEPRAA2165_00964</name>
</gene>
<dbReference type="Proteomes" id="UP000004619">
    <property type="component" value="Unassembled WGS sequence"/>
</dbReference>
<accession>C7H3V1</accession>